<dbReference type="RefSeq" id="XP_041426643.1">
    <property type="nucleotide sequence ID" value="XM_041570709.1"/>
</dbReference>
<evidence type="ECO:0000256" key="5">
    <source>
        <dbReference type="ARBA" id="ARBA00022840"/>
    </source>
</evidence>
<keyword evidence="5" id="KW-0067">ATP-binding</keyword>
<evidence type="ECO:0000256" key="3">
    <source>
        <dbReference type="ARBA" id="ARBA00022741"/>
    </source>
</evidence>
<reference evidence="8" key="1">
    <citation type="submission" date="2025-08" db="UniProtKB">
        <authorList>
            <consortium name="RefSeq"/>
        </authorList>
    </citation>
    <scope>IDENTIFICATION</scope>
    <source>
        <strain evidence="8">J_2021</strain>
        <tissue evidence="8">Erythrocytes</tissue>
    </source>
</reference>
<dbReference type="SMART" id="SM00220">
    <property type="entry name" value="S_TKc"/>
    <property type="match status" value="1"/>
</dbReference>
<gene>
    <name evidence="8" type="primary">LOC108697503</name>
</gene>
<organism evidence="7 8">
    <name type="scientific">Xenopus laevis</name>
    <name type="common">African clawed frog</name>
    <dbReference type="NCBI Taxonomy" id="8355"/>
    <lineage>
        <taxon>Eukaryota</taxon>
        <taxon>Metazoa</taxon>
        <taxon>Chordata</taxon>
        <taxon>Craniata</taxon>
        <taxon>Vertebrata</taxon>
        <taxon>Euteleostomi</taxon>
        <taxon>Amphibia</taxon>
        <taxon>Batrachia</taxon>
        <taxon>Anura</taxon>
        <taxon>Pipoidea</taxon>
        <taxon>Pipidae</taxon>
        <taxon>Xenopodinae</taxon>
        <taxon>Xenopus</taxon>
        <taxon>Xenopus</taxon>
    </lineage>
</organism>
<dbReference type="InterPro" id="IPR000719">
    <property type="entry name" value="Prot_kinase_dom"/>
</dbReference>
<proteinExistence type="predicted"/>
<dbReference type="InterPro" id="IPR008271">
    <property type="entry name" value="Ser/Thr_kinase_AS"/>
</dbReference>
<evidence type="ECO:0000256" key="2">
    <source>
        <dbReference type="ARBA" id="ARBA00022679"/>
    </source>
</evidence>
<dbReference type="Pfam" id="PF00069">
    <property type="entry name" value="Pkinase"/>
    <property type="match status" value="1"/>
</dbReference>
<keyword evidence="7" id="KW-1185">Reference proteome</keyword>
<evidence type="ECO:0000313" key="7">
    <source>
        <dbReference type="Proteomes" id="UP000186698"/>
    </source>
</evidence>
<keyword evidence="2" id="KW-0808">Transferase</keyword>
<sequence length="101" mass="11249">MEYLSGGSLEHALEEYGRIDISTIQFLSAEMICGLQFLHSKGIIHRDIKPINILLDDKGHVRISDFGLAKQNVFKNDTITGGVGTLRYMAPEVRNAITVDM</sequence>
<evidence type="ECO:0000259" key="6">
    <source>
        <dbReference type="PROSITE" id="PS50011"/>
    </source>
</evidence>
<evidence type="ECO:0000313" key="8">
    <source>
        <dbReference type="RefSeq" id="XP_041426643.1"/>
    </source>
</evidence>
<protein>
    <submittedName>
        <fullName evidence="8">Protein kinase C delta type</fullName>
    </submittedName>
</protein>
<dbReference type="Proteomes" id="UP000186698">
    <property type="component" value="Chromosome 7S"/>
</dbReference>
<dbReference type="GO" id="GO:0005524">
    <property type="term" value="F:ATP binding"/>
    <property type="evidence" value="ECO:0007669"/>
    <property type="project" value="UniProtKB-KW"/>
</dbReference>
<evidence type="ECO:0000256" key="1">
    <source>
        <dbReference type="ARBA" id="ARBA00022527"/>
    </source>
</evidence>
<dbReference type="GO" id="GO:0004674">
    <property type="term" value="F:protein serine/threonine kinase activity"/>
    <property type="evidence" value="ECO:0007669"/>
    <property type="project" value="UniProtKB-KW"/>
</dbReference>
<name>A0A8J1LAT7_XENLA</name>
<evidence type="ECO:0000256" key="4">
    <source>
        <dbReference type="ARBA" id="ARBA00022777"/>
    </source>
</evidence>
<accession>A0A8J1LAT7</accession>
<dbReference type="AlphaFoldDB" id="A0A8J1LAT7"/>
<dbReference type="GeneID" id="108697503"/>
<dbReference type="PROSITE" id="PS50011">
    <property type="entry name" value="PROTEIN_KINASE_DOM"/>
    <property type="match status" value="1"/>
</dbReference>
<dbReference type="KEGG" id="xla:108697503"/>
<keyword evidence="3" id="KW-0547">Nucleotide-binding</keyword>
<dbReference type="PANTHER" id="PTHR24351">
    <property type="entry name" value="RIBOSOMAL PROTEIN S6 KINASE"/>
    <property type="match status" value="1"/>
</dbReference>
<keyword evidence="4 8" id="KW-0418">Kinase</keyword>
<dbReference type="PROSITE" id="PS00108">
    <property type="entry name" value="PROTEIN_KINASE_ST"/>
    <property type="match status" value="1"/>
</dbReference>
<feature type="domain" description="Protein kinase" evidence="6">
    <location>
        <begin position="1"/>
        <end position="101"/>
    </location>
</feature>
<dbReference type="OrthoDB" id="9618847at2759"/>
<dbReference type="SUPFAM" id="SSF56112">
    <property type="entry name" value="Protein kinase-like (PK-like)"/>
    <property type="match status" value="1"/>
</dbReference>
<dbReference type="Gene3D" id="1.10.510.10">
    <property type="entry name" value="Transferase(Phosphotransferase) domain 1"/>
    <property type="match status" value="1"/>
</dbReference>
<dbReference type="InterPro" id="IPR011009">
    <property type="entry name" value="Kinase-like_dom_sf"/>
</dbReference>
<keyword evidence="1" id="KW-0723">Serine/threonine-protein kinase</keyword>